<comment type="pathway">
    <text evidence="3">Amino-acid biosynthesis; L-lysine biosynthesis via DAP pathway; DL-2,6-diaminopimelate from LL-2,6-diaminopimelate: step 1/1.</text>
</comment>
<dbReference type="Pfam" id="PF01678">
    <property type="entry name" value="DAP_epimerase"/>
    <property type="match status" value="2"/>
</dbReference>
<comment type="caution">
    <text evidence="3">Lacks conserved residue(s) required for the propagation of feature annotation.</text>
</comment>
<dbReference type="Gene3D" id="3.10.310.10">
    <property type="entry name" value="Diaminopimelate Epimerase, Chain A, domain 1"/>
    <property type="match status" value="2"/>
</dbReference>
<feature type="binding site" evidence="3">
    <location>
        <begin position="208"/>
        <end position="209"/>
    </location>
    <ligand>
        <name>substrate</name>
    </ligand>
</feature>
<dbReference type="AlphaFoldDB" id="A0A1M6D8Y8"/>
<feature type="active site" description="Proton acceptor" evidence="3">
    <location>
        <position position="207"/>
    </location>
</feature>
<dbReference type="SUPFAM" id="SSF54506">
    <property type="entry name" value="Diaminopimelate epimerase-like"/>
    <property type="match status" value="2"/>
</dbReference>
<evidence type="ECO:0000313" key="6">
    <source>
        <dbReference type="Proteomes" id="UP000184418"/>
    </source>
</evidence>
<comment type="subcellular location">
    <subcellularLocation>
        <location evidence="3">Cytoplasm</location>
    </subcellularLocation>
</comment>
<feature type="binding site" evidence="3">
    <location>
        <begin position="78"/>
        <end position="79"/>
    </location>
    <ligand>
        <name>substrate</name>
    </ligand>
</feature>
<feature type="binding site" evidence="3">
    <location>
        <position position="68"/>
    </location>
    <ligand>
        <name>substrate</name>
    </ligand>
</feature>
<dbReference type="Proteomes" id="UP000184418">
    <property type="component" value="Unassembled WGS sequence"/>
</dbReference>
<keyword evidence="3" id="KW-0963">Cytoplasm</keyword>
<dbReference type="InterPro" id="IPR001653">
    <property type="entry name" value="DAP_epimerase_DapF"/>
</dbReference>
<keyword evidence="6" id="KW-1185">Reference proteome</keyword>
<feature type="binding site" evidence="3">
    <location>
        <position position="177"/>
    </location>
    <ligand>
        <name>substrate</name>
    </ligand>
</feature>
<dbReference type="RefSeq" id="WP_317041376.1">
    <property type="nucleotide sequence ID" value="NZ_FQYN01000002.1"/>
</dbReference>
<reference evidence="5 6" key="1">
    <citation type="submission" date="2016-11" db="EMBL/GenBank/DDBJ databases">
        <authorList>
            <person name="Jaros S."/>
            <person name="Januszkiewicz K."/>
            <person name="Wedrychowicz H."/>
        </authorList>
    </citation>
    <scope>NUCLEOTIDE SEQUENCE [LARGE SCALE GENOMIC DNA]</scope>
    <source>
        <strain evidence="5 6">DSM 21074</strain>
    </source>
</reference>
<feature type="active site" description="Proton donor" evidence="3">
    <location>
        <position position="77"/>
    </location>
</feature>
<dbReference type="PANTHER" id="PTHR31689:SF0">
    <property type="entry name" value="DIAMINOPIMELATE EPIMERASE"/>
    <property type="match status" value="1"/>
</dbReference>
<gene>
    <name evidence="3" type="primary">dapF</name>
    <name evidence="5" type="ORF">SAMN02745146_1418</name>
</gene>
<comment type="catalytic activity">
    <reaction evidence="3">
        <text>(2S,6S)-2,6-diaminopimelate = meso-2,6-diaminopimelate</text>
        <dbReference type="Rhea" id="RHEA:15393"/>
        <dbReference type="ChEBI" id="CHEBI:57609"/>
        <dbReference type="ChEBI" id="CHEBI:57791"/>
        <dbReference type="EC" id="5.1.1.7"/>
    </reaction>
</comment>
<name>A0A1M6D8Y8_9BACT</name>
<sequence>MMTTTLTFHKYQGTGNDFVLLDDRQHQFDETNHRLVRHLCDRRRGIGADGLILLRHRAGYDFEMVYFNADGHLGSMCGNGSRCIVAFAHHLGLIQAAARFLAADGVHEAHLDADGTVHLRMQDVLGQQEIDEMGIFVDTGSPHLVQFLPPSTLAELNVFAEGRAIRNNEKFREKGTNVNFVESPAVAGQPWQVRTYERGVEDETLSCGTGVTAVALAASRRGATSPVQLRTPGGDLQVAFESRPDGSFTQIYLSGPAIRVFGGQIDV</sequence>
<comment type="function">
    <text evidence="3">Catalyzes the stereoinversion of LL-2,6-diaminopimelate (L,L-DAP) to meso-diaminopimelate (meso-DAP), a precursor of L-lysine and an essential component of the bacterial peptidoglycan.</text>
</comment>
<evidence type="ECO:0000256" key="4">
    <source>
        <dbReference type="NCBIfam" id="TIGR00652"/>
    </source>
</evidence>
<dbReference type="GO" id="GO:0008837">
    <property type="term" value="F:diaminopimelate epimerase activity"/>
    <property type="evidence" value="ECO:0007669"/>
    <property type="project" value="UniProtKB-UniRule"/>
</dbReference>
<keyword evidence="3" id="KW-0457">Lysine biosynthesis</keyword>
<evidence type="ECO:0000256" key="3">
    <source>
        <dbReference type="HAMAP-Rule" id="MF_00197"/>
    </source>
</evidence>
<comment type="similarity">
    <text evidence="1 3">Belongs to the diaminopimelate epimerase family.</text>
</comment>
<evidence type="ECO:0000256" key="1">
    <source>
        <dbReference type="ARBA" id="ARBA00010219"/>
    </source>
</evidence>
<evidence type="ECO:0000313" key="5">
    <source>
        <dbReference type="EMBL" id="SHI69716.1"/>
    </source>
</evidence>
<feature type="site" description="Could be important to modulate the pK values of the two catalytic cysteine residues" evidence="3">
    <location>
        <position position="197"/>
    </location>
</feature>
<dbReference type="EC" id="5.1.1.7" evidence="3 4"/>
<protein>
    <recommendedName>
        <fullName evidence="3 4">Diaminopimelate epimerase</fullName>
        <shortName evidence="3">DAP epimerase</shortName>
        <ecNumber evidence="3 4">5.1.1.7</ecNumber>
    </recommendedName>
    <alternativeName>
        <fullName evidence="3">PLP-independent amino acid racemase</fullName>
    </alternativeName>
</protein>
<evidence type="ECO:0000256" key="2">
    <source>
        <dbReference type="ARBA" id="ARBA00023235"/>
    </source>
</evidence>
<accession>A0A1M6D8Y8</accession>
<feature type="site" description="Could be important to modulate the pK values of the two catalytic cysteine residues" evidence="3">
    <location>
        <position position="143"/>
    </location>
</feature>
<feature type="binding site" evidence="3">
    <location>
        <position position="16"/>
    </location>
    <ligand>
        <name>substrate</name>
    </ligand>
</feature>
<dbReference type="EMBL" id="FQYN01000002">
    <property type="protein sequence ID" value="SHI69716.1"/>
    <property type="molecule type" value="Genomic_DNA"/>
</dbReference>
<dbReference type="UniPathway" id="UPA00034">
    <property type="reaction ID" value="UER00025"/>
</dbReference>
<keyword evidence="2 3" id="KW-0413">Isomerase</keyword>
<dbReference type="GO" id="GO:0009089">
    <property type="term" value="P:lysine biosynthetic process via diaminopimelate"/>
    <property type="evidence" value="ECO:0007669"/>
    <property type="project" value="UniProtKB-UniRule"/>
</dbReference>
<comment type="subunit">
    <text evidence="3">Homodimer.</text>
</comment>
<dbReference type="STRING" id="1121955.SAMN02745146_1418"/>
<dbReference type="HAMAP" id="MF_00197">
    <property type="entry name" value="DAP_epimerase"/>
    <property type="match status" value="1"/>
</dbReference>
<feature type="binding site" evidence="3">
    <location>
        <begin position="197"/>
        <end position="198"/>
    </location>
    <ligand>
        <name>substrate</name>
    </ligand>
</feature>
<dbReference type="GO" id="GO:0005829">
    <property type="term" value="C:cytosol"/>
    <property type="evidence" value="ECO:0007669"/>
    <property type="project" value="TreeGrafter"/>
</dbReference>
<proteinExistence type="inferred from homology"/>
<organism evidence="5 6">
    <name type="scientific">Hymenobacter daecheongensis DSM 21074</name>
    <dbReference type="NCBI Taxonomy" id="1121955"/>
    <lineage>
        <taxon>Bacteria</taxon>
        <taxon>Pseudomonadati</taxon>
        <taxon>Bacteroidota</taxon>
        <taxon>Cytophagia</taxon>
        <taxon>Cytophagales</taxon>
        <taxon>Hymenobacteraceae</taxon>
        <taxon>Hymenobacter</taxon>
    </lineage>
</organism>
<dbReference type="PANTHER" id="PTHR31689">
    <property type="entry name" value="DIAMINOPIMELATE EPIMERASE, CHLOROPLASTIC"/>
    <property type="match status" value="1"/>
</dbReference>
<keyword evidence="3" id="KW-0028">Amino-acid biosynthesis</keyword>
<dbReference type="NCBIfam" id="TIGR00652">
    <property type="entry name" value="DapF"/>
    <property type="match status" value="1"/>
</dbReference>